<dbReference type="PANTHER" id="PTHR33171:SF17">
    <property type="entry name" value="LARA-LIKE N-TERMINAL DOMAIN-CONTAINING PROTEIN"/>
    <property type="match status" value="1"/>
</dbReference>
<dbReference type="KEGG" id="aar:Acear_1480"/>
<dbReference type="InterPro" id="IPR043166">
    <property type="entry name" value="LarA-like_C"/>
</dbReference>
<evidence type="ECO:0000313" key="4">
    <source>
        <dbReference type="Proteomes" id="UP000001661"/>
    </source>
</evidence>
<dbReference type="NCBIfam" id="NF033504">
    <property type="entry name" value="Ni_dep_LarA"/>
    <property type="match status" value="1"/>
</dbReference>
<dbReference type="HOGENOM" id="CLU_050189_0_0_9"/>
<dbReference type="InterPro" id="IPR048520">
    <property type="entry name" value="LarA_C"/>
</dbReference>
<protein>
    <submittedName>
        <fullName evidence="3">Uncharacterized protein</fullName>
    </submittedName>
</protein>
<gene>
    <name evidence="3" type="ordered locus">Acear_1480</name>
</gene>
<dbReference type="Pfam" id="PF21113">
    <property type="entry name" value="LarA_C"/>
    <property type="match status" value="1"/>
</dbReference>
<dbReference type="AlphaFoldDB" id="D9QR49"/>
<name>D9QR49_ACEAZ</name>
<feature type="domain" description="LarA-like N-terminal" evidence="1">
    <location>
        <begin position="9"/>
        <end position="205"/>
    </location>
</feature>
<dbReference type="PANTHER" id="PTHR33171">
    <property type="entry name" value="LAR_N DOMAIN-CONTAINING PROTEIN"/>
    <property type="match status" value="1"/>
</dbReference>
<evidence type="ECO:0000313" key="3">
    <source>
        <dbReference type="EMBL" id="ADL12990.1"/>
    </source>
</evidence>
<dbReference type="Pfam" id="PF09861">
    <property type="entry name" value="Lar_N"/>
    <property type="match status" value="1"/>
</dbReference>
<evidence type="ECO:0000259" key="2">
    <source>
        <dbReference type="Pfam" id="PF21113"/>
    </source>
</evidence>
<dbReference type="STRING" id="574087.Acear_1480"/>
<dbReference type="InterPro" id="IPR048068">
    <property type="entry name" value="LarA-like"/>
</dbReference>
<dbReference type="InterPro" id="IPR018657">
    <property type="entry name" value="LarA-like_N"/>
</dbReference>
<dbReference type="InterPro" id="IPR047926">
    <property type="entry name" value="Ni_dep_LarA"/>
</dbReference>
<accession>D9QR49</accession>
<sequence>MIKSYNLPYGEEKLTFQFPDEIEMQSIKPNKISVIEDYEAEFRSILNDPIGSPPLKDIVSQGETVVIIVSDITRSAYKTDRYLPVLVDELNQIGVPDEDITIVISTGTHRSHTAEEDEVVVGSEVYNRVKVENHDATAEDLVYLGESSRGTEIAVNRTVYEADRIILTGGIVYHLLAGFGGGRKSIMPGICGYDSIQQNHSLALKDIDSSGVNPQVKTGVLDGNPVAEDMFEIAEKVNPDFMINVVVNDNKEYLAMVAGDLNKAFKRGCKMVEQAFGIPVETKSDLVISSCGGYPKDIQLYQSVKGLNNAGYAVRDDGVIILCSKCSDGGGPDNFMKWFDYSGVDNLREALKEDFTIAGFVALRAVSIASKANVILISDLADEVIENAGMIPAQTPKEAYQKAEEILNGVETVTLMPQGSLTFPLIEE</sequence>
<reference evidence="3 4" key="1">
    <citation type="journal article" date="2010" name="Stand. Genomic Sci.">
        <title>Complete genome sequence of Acetohalobium arabaticum type strain (Z-7288).</title>
        <authorList>
            <person name="Sikorski J."/>
            <person name="Lapidus A."/>
            <person name="Chertkov O."/>
            <person name="Lucas S."/>
            <person name="Copeland A."/>
            <person name="Glavina Del Rio T."/>
            <person name="Nolan M."/>
            <person name="Tice H."/>
            <person name="Cheng J.F."/>
            <person name="Han C."/>
            <person name="Brambilla E."/>
            <person name="Pitluck S."/>
            <person name="Liolios K."/>
            <person name="Ivanova N."/>
            <person name="Mavromatis K."/>
            <person name="Mikhailova N."/>
            <person name="Pati A."/>
            <person name="Bruce D."/>
            <person name="Detter C."/>
            <person name="Tapia R."/>
            <person name="Goodwin L."/>
            <person name="Chen A."/>
            <person name="Palaniappan K."/>
            <person name="Land M."/>
            <person name="Hauser L."/>
            <person name="Chang Y.J."/>
            <person name="Jeffries C.D."/>
            <person name="Rohde M."/>
            <person name="Goker M."/>
            <person name="Spring S."/>
            <person name="Woyke T."/>
            <person name="Bristow J."/>
            <person name="Eisen J.A."/>
            <person name="Markowitz V."/>
            <person name="Hugenholtz P."/>
            <person name="Kyrpides N.C."/>
            <person name="Klenk H.P."/>
        </authorList>
    </citation>
    <scope>NUCLEOTIDE SEQUENCE [LARGE SCALE GENOMIC DNA]</scope>
    <source>
        <strain evidence="4">ATCC 49924 / DSM 5501 / Z-7288</strain>
    </source>
</reference>
<dbReference type="EMBL" id="CP002105">
    <property type="protein sequence ID" value="ADL12990.1"/>
    <property type="molecule type" value="Genomic_DNA"/>
</dbReference>
<dbReference type="Proteomes" id="UP000001661">
    <property type="component" value="Chromosome"/>
</dbReference>
<proteinExistence type="predicted"/>
<dbReference type="eggNOG" id="COG3875">
    <property type="taxonomic scope" value="Bacteria"/>
</dbReference>
<feature type="domain" description="Lactate racemase C-terminal" evidence="2">
    <location>
        <begin position="282"/>
        <end position="419"/>
    </location>
</feature>
<dbReference type="RefSeq" id="WP_013278435.1">
    <property type="nucleotide sequence ID" value="NC_014378.1"/>
</dbReference>
<dbReference type="Gene3D" id="3.40.50.11440">
    <property type="match status" value="1"/>
</dbReference>
<dbReference type="GO" id="GO:0050043">
    <property type="term" value="F:lactate racemase activity"/>
    <property type="evidence" value="ECO:0007669"/>
    <property type="project" value="InterPro"/>
</dbReference>
<keyword evidence="4" id="KW-1185">Reference proteome</keyword>
<dbReference type="Gene3D" id="3.90.226.30">
    <property type="match status" value="1"/>
</dbReference>
<evidence type="ECO:0000259" key="1">
    <source>
        <dbReference type="Pfam" id="PF09861"/>
    </source>
</evidence>
<organism evidence="3 4">
    <name type="scientific">Acetohalobium arabaticum (strain ATCC 49924 / DSM 5501 / Z-7288)</name>
    <dbReference type="NCBI Taxonomy" id="574087"/>
    <lineage>
        <taxon>Bacteria</taxon>
        <taxon>Bacillati</taxon>
        <taxon>Bacillota</taxon>
        <taxon>Clostridia</taxon>
        <taxon>Halanaerobiales</taxon>
        <taxon>Halobacteroidaceae</taxon>
        <taxon>Acetohalobium</taxon>
    </lineage>
</organism>